<evidence type="ECO:0000313" key="2">
    <source>
        <dbReference type="Proteomes" id="UP000030231"/>
    </source>
</evidence>
<protein>
    <submittedName>
        <fullName evidence="1">Uncharacterized protein</fullName>
    </submittedName>
</protein>
<keyword evidence="2" id="KW-1185">Reference proteome</keyword>
<dbReference type="Proteomes" id="UP000030231">
    <property type="component" value="Genome"/>
</dbReference>
<dbReference type="RefSeq" id="YP_009623528.1">
    <property type="nucleotide sequence ID" value="NC_042113.1"/>
</dbReference>
<name>A0A0A1IUG0_9CAUD</name>
<evidence type="ECO:0000313" key="1">
    <source>
        <dbReference type="EMBL" id="CEF89051.1"/>
    </source>
</evidence>
<reference evidence="1 2" key="1">
    <citation type="journal article" date="2015" name="PLoS ONE">
        <title>Investigation of a Large Collection of Pseudomonas aeruginosa Bacteriophages Collected from a Single Environmental Source in Abidjan, Cote d'Ivoire.</title>
        <authorList>
            <person name="Essoh C."/>
            <person name="Latino L."/>
            <person name="Midoux C."/>
            <person name="Blouin Y."/>
            <person name="Loukou G."/>
            <person name="Nguetta S.P."/>
            <person name="Lathro S."/>
            <person name="Cablanmian A."/>
            <person name="Kouassi A.K."/>
            <person name="Vergnaud G."/>
            <person name="Pourcel C."/>
        </authorList>
    </citation>
    <scope>NUCLEOTIDE SEQUENCE [LARGE SCALE GENOMIC DNA]</scope>
    <source>
        <strain evidence="1">Ab02</strain>
    </source>
</reference>
<dbReference type="SMR" id="A0A0A1IUG0"/>
<organism evidence="1 2">
    <name type="scientific">Pseudomonas phage vB_PaeM_C2-10_Ab02</name>
    <dbReference type="NCBI Taxonomy" id="1548900"/>
    <lineage>
        <taxon>Viruses</taxon>
        <taxon>Duplodnaviria</taxon>
        <taxon>Heunggongvirae</taxon>
        <taxon>Uroviricota</taxon>
        <taxon>Caudoviricetes</taxon>
        <taxon>Vandenendeviridae</taxon>
        <taxon>Skurskavirinae</taxon>
        <taxon>Pakpunavirus</taxon>
        <taxon>Pakpunavirus CAb02</taxon>
    </lineage>
</organism>
<dbReference type="KEGG" id="vg:40100234"/>
<proteinExistence type="predicted"/>
<dbReference type="GeneID" id="40100234"/>
<gene>
    <name evidence="1" type="primary">ORF122</name>
</gene>
<sequence length="111" mass="12443">MTDFNITPEQMEEAMAGMNPEQRALVEKALTDRKSLEDSIVTEDGELDYGMLARHIRTSLGDLPLVMGGPDFLKLMILVAAMPETKDDLLTLHMNLSFILDCIRESISDEE</sequence>
<accession>A0A0A1IUG0</accession>
<dbReference type="EMBL" id="LN610572">
    <property type="protein sequence ID" value="CEF89051.1"/>
    <property type="molecule type" value="Genomic_DNA"/>
</dbReference>